<keyword evidence="4 7" id="KW-0812">Transmembrane</keyword>
<keyword evidence="5 7" id="KW-1133">Transmembrane helix</keyword>
<accession>A0A371ART1</accession>
<dbReference type="CDD" id="cd06261">
    <property type="entry name" value="TM_PBP2"/>
    <property type="match status" value="1"/>
</dbReference>
<protein>
    <submittedName>
        <fullName evidence="9">Carbohydrate ABC transporter permease</fullName>
    </submittedName>
</protein>
<dbReference type="GO" id="GO:0005886">
    <property type="term" value="C:plasma membrane"/>
    <property type="evidence" value="ECO:0007669"/>
    <property type="project" value="UniProtKB-SubCell"/>
</dbReference>
<gene>
    <name evidence="9" type="ORF">DWV06_17305</name>
</gene>
<reference evidence="9 10" key="1">
    <citation type="submission" date="2018-07" db="EMBL/GenBank/DDBJ databases">
        <title>Anaerosacharophilus polymeroproducens gen. nov. sp. nov., an anaerobic bacterium isolated from salt field.</title>
        <authorList>
            <person name="Kim W."/>
            <person name="Yang S.-H."/>
            <person name="Oh J."/>
            <person name="Lee J.-H."/>
            <person name="Kwon K.K."/>
        </authorList>
    </citation>
    <scope>NUCLEOTIDE SEQUENCE [LARGE SCALE GENOMIC DNA]</scope>
    <source>
        <strain evidence="9 10">MCWD5</strain>
    </source>
</reference>
<dbReference type="Proteomes" id="UP000255036">
    <property type="component" value="Unassembled WGS sequence"/>
</dbReference>
<sequence>MKIFKVISTITLIVTALIIILPLCMMLGGSFMGEDEIIQSIGKIYGLSKAEVHWRIIPQYPTFQAFIELLLDTPQFFVMFWNSCKQALLGVLIQLLVSVPAAWSFARFRFRGKKIIFMIYIILMILPFQVTMVSSYLVLDKFKIMNSHLAIIVPIVFSTFPVFIMERFFKAIPKSIIEAARIDGANELQIFFYVGIPIGLPGIISAGVLSFLEAWNAIEAPLTFLKDKSLWPLSLYLPSISIDNLGLAMVSSVIVMLPAILIFLFGQRYLEKGIVASGIKE</sequence>
<evidence type="ECO:0000256" key="7">
    <source>
        <dbReference type="RuleBase" id="RU363032"/>
    </source>
</evidence>
<proteinExistence type="inferred from homology"/>
<feature type="transmembrane region" description="Helical" evidence="7">
    <location>
        <begin position="117"/>
        <end position="137"/>
    </location>
</feature>
<evidence type="ECO:0000256" key="5">
    <source>
        <dbReference type="ARBA" id="ARBA00022989"/>
    </source>
</evidence>
<dbReference type="OrthoDB" id="9771544at2"/>
<feature type="domain" description="ABC transmembrane type-1" evidence="8">
    <location>
        <begin position="80"/>
        <end position="266"/>
    </location>
</feature>
<feature type="transmembrane region" description="Helical" evidence="7">
    <location>
        <begin position="87"/>
        <end position="105"/>
    </location>
</feature>
<dbReference type="InterPro" id="IPR000515">
    <property type="entry name" value="MetI-like"/>
</dbReference>
<keyword evidence="3" id="KW-1003">Cell membrane</keyword>
<keyword evidence="10" id="KW-1185">Reference proteome</keyword>
<evidence type="ECO:0000256" key="4">
    <source>
        <dbReference type="ARBA" id="ARBA00022692"/>
    </source>
</evidence>
<dbReference type="PROSITE" id="PS50928">
    <property type="entry name" value="ABC_TM1"/>
    <property type="match status" value="1"/>
</dbReference>
<dbReference type="SUPFAM" id="SSF161098">
    <property type="entry name" value="MetI-like"/>
    <property type="match status" value="1"/>
</dbReference>
<dbReference type="RefSeq" id="WP_115483456.1">
    <property type="nucleotide sequence ID" value="NZ_QRCT01000050.1"/>
</dbReference>
<feature type="transmembrane region" description="Helical" evidence="7">
    <location>
        <begin position="12"/>
        <end position="32"/>
    </location>
</feature>
<keyword evidence="6 7" id="KW-0472">Membrane</keyword>
<evidence type="ECO:0000256" key="1">
    <source>
        <dbReference type="ARBA" id="ARBA00004651"/>
    </source>
</evidence>
<comment type="subcellular location">
    <subcellularLocation>
        <location evidence="1 7">Cell membrane</location>
        <topology evidence="1 7">Multi-pass membrane protein</topology>
    </subcellularLocation>
</comment>
<dbReference type="Gene3D" id="1.10.3720.10">
    <property type="entry name" value="MetI-like"/>
    <property type="match status" value="1"/>
</dbReference>
<dbReference type="Pfam" id="PF00528">
    <property type="entry name" value="BPD_transp_1"/>
    <property type="match status" value="1"/>
</dbReference>
<dbReference type="EMBL" id="QRCT01000050">
    <property type="protein sequence ID" value="RDU22275.1"/>
    <property type="molecule type" value="Genomic_DNA"/>
</dbReference>
<comment type="caution">
    <text evidence="9">The sequence shown here is derived from an EMBL/GenBank/DDBJ whole genome shotgun (WGS) entry which is preliminary data.</text>
</comment>
<feature type="transmembrane region" description="Helical" evidence="7">
    <location>
        <begin position="149"/>
        <end position="169"/>
    </location>
</feature>
<evidence type="ECO:0000256" key="2">
    <source>
        <dbReference type="ARBA" id="ARBA00022448"/>
    </source>
</evidence>
<evidence type="ECO:0000259" key="8">
    <source>
        <dbReference type="PROSITE" id="PS50928"/>
    </source>
</evidence>
<feature type="transmembrane region" description="Helical" evidence="7">
    <location>
        <begin position="190"/>
        <end position="212"/>
    </location>
</feature>
<evidence type="ECO:0000256" key="6">
    <source>
        <dbReference type="ARBA" id="ARBA00023136"/>
    </source>
</evidence>
<evidence type="ECO:0000313" key="9">
    <source>
        <dbReference type="EMBL" id="RDU22275.1"/>
    </source>
</evidence>
<evidence type="ECO:0000313" key="10">
    <source>
        <dbReference type="Proteomes" id="UP000255036"/>
    </source>
</evidence>
<comment type="similarity">
    <text evidence="7">Belongs to the binding-protein-dependent transport system permease family.</text>
</comment>
<name>A0A371ART1_9FIRM</name>
<feature type="transmembrane region" description="Helical" evidence="7">
    <location>
        <begin position="245"/>
        <end position="265"/>
    </location>
</feature>
<dbReference type="PANTHER" id="PTHR43744">
    <property type="entry name" value="ABC TRANSPORTER PERMEASE PROTEIN MG189-RELATED-RELATED"/>
    <property type="match status" value="1"/>
</dbReference>
<dbReference type="GO" id="GO:0055085">
    <property type="term" value="P:transmembrane transport"/>
    <property type="evidence" value="ECO:0007669"/>
    <property type="project" value="InterPro"/>
</dbReference>
<organism evidence="9 10">
    <name type="scientific">Anaerosacchariphilus polymeriproducens</name>
    <dbReference type="NCBI Taxonomy" id="1812858"/>
    <lineage>
        <taxon>Bacteria</taxon>
        <taxon>Bacillati</taxon>
        <taxon>Bacillota</taxon>
        <taxon>Clostridia</taxon>
        <taxon>Lachnospirales</taxon>
        <taxon>Lachnospiraceae</taxon>
        <taxon>Anaerosacchariphilus</taxon>
    </lineage>
</organism>
<dbReference type="PANTHER" id="PTHR43744:SF8">
    <property type="entry name" value="SN-GLYCEROL-3-PHOSPHATE TRANSPORT SYSTEM PERMEASE PROTEIN UGPE"/>
    <property type="match status" value="1"/>
</dbReference>
<dbReference type="InterPro" id="IPR035906">
    <property type="entry name" value="MetI-like_sf"/>
</dbReference>
<keyword evidence="2 7" id="KW-0813">Transport</keyword>
<dbReference type="AlphaFoldDB" id="A0A371ART1"/>
<evidence type="ECO:0000256" key="3">
    <source>
        <dbReference type="ARBA" id="ARBA00022475"/>
    </source>
</evidence>